<feature type="compositionally biased region" description="Basic residues" evidence="1">
    <location>
        <begin position="1"/>
        <end position="11"/>
    </location>
</feature>
<dbReference type="OrthoDB" id="3174721at2759"/>
<evidence type="ECO:0000256" key="1">
    <source>
        <dbReference type="SAM" id="MobiDB-lite"/>
    </source>
</evidence>
<keyword evidence="3" id="KW-1185">Reference proteome</keyword>
<protein>
    <submittedName>
        <fullName evidence="2">Uncharacterized protein</fullName>
    </submittedName>
</protein>
<evidence type="ECO:0000313" key="2">
    <source>
        <dbReference type="EMBL" id="OJT11630.1"/>
    </source>
</evidence>
<feature type="region of interest" description="Disordered" evidence="1">
    <location>
        <begin position="1"/>
        <end position="52"/>
    </location>
</feature>
<evidence type="ECO:0000313" key="3">
    <source>
        <dbReference type="Proteomes" id="UP000184267"/>
    </source>
</evidence>
<feature type="compositionally biased region" description="Polar residues" evidence="1">
    <location>
        <begin position="13"/>
        <end position="27"/>
    </location>
</feature>
<dbReference type="Proteomes" id="UP000184267">
    <property type="component" value="Unassembled WGS sequence"/>
</dbReference>
<dbReference type="EMBL" id="MNAD01000604">
    <property type="protein sequence ID" value="OJT11630.1"/>
    <property type="molecule type" value="Genomic_DNA"/>
</dbReference>
<dbReference type="AlphaFoldDB" id="A0A1M2VVT9"/>
<organism evidence="2 3">
    <name type="scientific">Trametes pubescens</name>
    <name type="common">White-rot fungus</name>
    <dbReference type="NCBI Taxonomy" id="154538"/>
    <lineage>
        <taxon>Eukaryota</taxon>
        <taxon>Fungi</taxon>
        <taxon>Dikarya</taxon>
        <taxon>Basidiomycota</taxon>
        <taxon>Agaricomycotina</taxon>
        <taxon>Agaricomycetes</taxon>
        <taxon>Polyporales</taxon>
        <taxon>Polyporaceae</taxon>
        <taxon>Trametes</taxon>
    </lineage>
</organism>
<gene>
    <name evidence="2" type="ORF">TRAPUB_11858</name>
</gene>
<name>A0A1M2VVT9_TRAPU</name>
<accession>A0A1M2VVT9</accession>
<comment type="caution">
    <text evidence="2">The sequence shown here is derived from an EMBL/GenBank/DDBJ whole genome shotgun (WGS) entry which is preliminary data.</text>
</comment>
<sequence length="112" mass="12372">MNVRTVKRKPRLSNVSRSNVSTASSATIIDPIANGHSGIRPVKTGSGSKPLPPPPKSLLFTFHQHSFNTMVAYADSTVHYHVTVCMNCFIPSSFITIIRREHEKGDFVSSFE</sequence>
<reference evidence="2 3" key="1">
    <citation type="submission" date="2016-10" db="EMBL/GenBank/DDBJ databases">
        <title>Genome sequence of the basidiomycete white-rot fungus Trametes pubescens.</title>
        <authorList>
            <person name="Makela M.R."/>
            <person name="Granchi Z."/>
            <person name="Peng M."/>
            <person name="De Vries R.P."/>
            <person name="Grigoriev I."/>
            <person name="Riley R."/>
            <person name="Hilden K."/>
        </authorList>
    </citation>
    <scope>NUCLEOTIDE SEQUENCE [LARGE SCALE GENOMIC DNA]</scope>
    <source>
        <strain evidence="2 3">FBCC735</strain>
    </source>
</reference>
<proteinExistence type="predicted"/>